<evidence type="ECO:0000256" key="4">
    <source>
        <dbReference type="ARBA" id="ARBA00022536"/>
    </source>
</evidence>
<dbReference type="InterPro" id="IPR003598">
    <property type="entry name" value="Ig_sub2"/>
</dbReference>
<feature type="domain" description="Ig-like" evidence="17">
    <location>
        <begin position="1126"/>
        <end position="1211"/>
    </location>
</feature>
<evidence type="ECO:0000313" key="18">
    <source>
        <dbReference type="EMBL" id="PIC15895.1"/>
    </source>
</evidence>
<dbReference type="GO" id="GO:0005509">
    <property type="term" value="F:calcium ion binding"/>
    <property type="evidence" value="ECO:0007669"/>
    <property type="project" value="InterPro"/>
</dbReference>
<keyword evidence="6" id="KW-0812">Transmembrane</keyword>
<dbReference type="SMART" id="SM00408">
    <property type="entry name" value="IGc2"/>
    <property type="match status" value="20"/>
</dbReference>
<name>A0A2G5SL97_9PELO</name>
<dbReference type="CDD" id="cd00054">
    <property type="entry name" value="EGF_CA"/>
    <property type="match status" value="2"/>
</dbReference>
<feature type="domain" description="Ig-like" evidence="17">
    <location>
        <begin position="235"/>
        <end position="320"/>
    </location>
</feature>
<dbReference type="Pfam" id="PF07679">
    <property type="entry name" value="I-set"/>
    <property type="match status" value="17"/>
</dbReference>
<dbReference type="FunFam" id="2.60.40.10:FF:002698">
    <property type="entry name" value="High Incidence of Males (Increased X chromosome loss)"/>
    <property type="match status" value="1"/>
</dbReference>
<protein>
    <submittedName>
        <fullName evidence="18">Uncharacterized protein</fullName>
    </submittedName>
</protein>
<proteinExistence type="predicted"/>
<keyword evidence="5" id="KW-0254">Endocytosis</keyword>
<dbReference type="InterPro" id="IPR003599">
    <property type="entry name" value="Ig_sub"/>
</dbReference>
<dbReference type="CDD" id="cd00096">
    <property type="entry name" value="Ig"/>
    <property type="match status" value="2"/>
</dbReference>
<dbReference type="InterPro" id="IPR007110">
    <property type="entry name" value="Ig-like_dom"/>
</dbReference>
<evidence type="ECO:0000256" key="12">
    <source>
        <dbReference type="ARBA" id="ARBA00023180"/>
    </source>
</evidence>
<dbReference type="FunFam" id="2.60.40.10:FF:002181">
    <property type="entry name" value="High Incidence of Males (Increased X chromosome loss)"/>
    <property type="match status" value="1"/>
</dbReference>
<dbReference type="InterPro" id="IPR013098">
    <property type="entry name" value="Ig_I-set"/>
</dbReference>
<evidence type="ECO:0000256" key="14">
    <source>
        <dbReference type="PROSITE-ProRule" id="PRU00076"/>
    </source>
</evidence>
<dbReference type="FunFam" id="2.60.40.10:FF:000107">
    <property type="entry name" value="Myosin, light chain kinase a"/>
    <property type="match status" value="2"/>
</dbReference>
<feature type="domain" description="Ig-like" evidence="17">
    <location>
        <begin position="1836"/>
        <end position="1919"/>
    </location>
</feature>
<feature type="domain" description="EGF-like" evidence="16">
    <location>
        <begin position="2261"/>
        <end position="2298"/>
    </location>
</feature>
<dbReference type="InterPro" id="IPR018097">
    <property type="entry name" value="EGF_Ca-bd_CS"/>
</dbReference>
<dbReference type="InterPro" id="IPR049883">
    <property type="entry name" value="NOTCH1_EGF-like"/>
</dbReference>
<feature type="domain" description="Ig-like" evidence="17">
    <location>
        <begin position="142"/>
        <end position="232"/>
    </location>
</feature>
<dbReference type="SUPFAM" id="SSF57184">
    <property type="entry name" value="Growth factor receptor domain"/>
    <property type="match status" value="1"/>
</dbReference>
<evidence type="ECO:0000256" key="11">
    <source>
        <dbReference type="ARBA" id="ARBA00023170"/>
    </source>
</evidence>
<feature type="domain" description="Ig-like" evidence="17">
    <location>
        <begin position="1218"/>
        <end position="1306"/>
    </location>
</feature>
<dbReference type="InterPro" id="IPR036179">
    <property type="entry name" value="Ig-like_dom_sf"/>
</dbReference>
<dbReference type="PANTHER" id="PTHR10075:SF103">
    <property type="entry name" value="ROUNDABOUT HOMOLOG 4"/>
    <property type="match status" value="1"/>
</dbReference>
<feature type="disulfide bond" evidence="14">
    <location>
        <begin position="2265"/>
        <end position="2275"/>
    </location>
</feature>
<organism evidence="18 19">
    <name type="scientific">Caenorhabditis nigoni</name>
    <dbReference type="NCBI Taxonomy" id="1611254"/>
    <lineage>
        <taxon>Eukaryota</taxon>
        <taxon>Metazoa</taxon>
        <taxon>Ecdysozoa</taxon>
        <taxon>Nematoda</taxon>
        <taxon>Chromadorea</taxon>
        <taxon>Rhabditida</taxon>
        <taxon>Rhabditina</taxon>
        <taxon>Rhabditomorpha</taxon>
        <taxon>Rhabditoidea</taxon>
        <taxon>Rhabditidae</taxon>
        <taxon>Peloderinae</taxon>
        <taxon>Caenorhabditis</taxon>
    </lineage>
</organism>
<keyword evidence="10 14" id="KW-1015">Disulfide bond</keyword>
<comment type="caution">
    <text evidence="18">The sequence shown here is derived from an EMBL/GenBank/DDBJ whole genome shotgun (WGS) entry which is preliminary data.</text>
</comment>
<evidence type="ECO:0000259" key="17">
    <source>
        <dbReference type="PROSITE" id="PS50835"/>
    </source>
</evidence>
<feature type="domain" description="Ig-like" evidence="17">
    <location>
        <begin position="681"/>
        <end position="770"/>
    </location>
</feature>
<dbReference type="Gene3D" id="2.60.40.10">
    <property type="entry name" value="Immunoglobulins"/>
    <property type="match status" value="20"/>
</dbReference>
<feature type="domain" description="Ig-like" evidence="17">
    <location>
        <begin position="1311"/>
        <end position="1397"/>
    </location>
</feature>
<evidence type="ECO:0000256" key="5">
    <source>
        <dbReference type="ARBA" id="ARBA00022583"/>
    </source>
</evidence>
<dbReference type="GO" id="GO:0005886">
    <property type="term" value="C:plasma membrane"/>
    <property type="evidence" value="ECO:0007669"/>
    <property type="project" value="UniProtKB-SubCell"/>
</dbReference>
<dbReference type="GO" id="GO:0030424">
    <property type="term" value="C:axon"/>
    <property type="evidence" value="ECO:0007669"/>
    <property type="project" value="TreeGrafter"/>
</dbReference>
<feature type="domain" description="Ig-like" evidence="17">
    <location>
        <begin position="498"/>
        <end position="584"/>
    </location>
</feature>
<dbReference type="FunFam" id="2.60.40.10:FF:002122">
    <property type="entry name" value="High Incidence of Males (Increased X chromosome loss)"/>
    <property type="match status" value="1"/>
</dbReference>
<dbReference type="SMART" id="SM00409">
    <property type="entry name" value="IG"/>
    <property type="match status" value="19"/>
</dbReference>
<evidence type="ECO:0000259" key="16">
    <source>
        <dbReference type="PROSITE" id="PS50026"/>
    </source>
</evidence>
<dbReference type="InterPro" id="IPR009030">
    <property type="entry name" value="Growth_fac_rcpt_cys_sf"/>
</dbReference>
<dbReference type="GO" id="GO:0098632">
    <property type="term" value="F:cell-cell adhesion mediator activity"/>
    <property type="evidence" value="ECO:0007669"/>
    <property type="project" value="TreeGrafter"/>
</dbReference>
<feature type="domain" description="Ig-like" evidence="17">
    <location>
        <begin position="1493"/>
        <end position="1579"/>
    </location>
</feature>
<dbReference type="InterPro" id="IPR013783">
    <property type="entry name" value="Ig-like_fold"/>
</dbReference>
<feature type="domain" description="Ig-like" evidence="17">
    <location>
        <begin position="589"/>
        <end position="676"/>
    </location>
</feature>
<dbReference type="PROSITE" id="PS01186">
    <property type="entry name" value="EGF_2"/>
    <property type="match status" value="1"/>
</dbReference>
<dbReference type="PROSITE" id="PS01187">
    <property type="entry name" value="EGF_CA"/>
    <property type="match status" value="1"/>
</dbReference>
<dbReference type="FunFam" id="2.60.40.10:FF:000503">
    <property type="entry name" value="Hemicentin 1"/>
    <property type="match status" value="4"/>
</dbReference>
<keyword evidence="11" id="KW-0675">Receptor</keyword>
<feature type="domain" description="Ig-like" evidence="17">
    <location>
        <begin position="50"/>
        <end position="137"/>
    </location>
</feature>
<dbReference type="PROSITE" id="PS50835">
    <property type="entry name" value="IG_LIKE"/>
    <property type="match status" value="20"/>
</dbReference>
<keyword evidence="7" id="KW-0677">Repeat</keyword>
<dbReference type="FunFam" id="2.60.40.10:FF:000032">
    <property type="entry name" value="palladin isoform X1"/>
    <property type="match status" value="3"/>
</dbReference>
<dbReference type="SUPFAM" id="SSF48726">
    <property type="entry name" value="Immunoglobulin"/>
    <property type="match status" value="20"/>
</dbReference>
<dbReference type="PROSITE" id="PS50026">
    <property type="entry name" value="EGF_3"/>
    <property type="match status" value="1"/>
</dbReference>
<dbReference type="GO" id="GO:0006897">
    <property type="term" value="P:endocytosis"/>
    <property type="evidence" value="ECO:0007669"/>
    <property type="project" value="UniProtKB-KW"/>
</dbReference>
<dbReference type="SMART" id="SM00179">
    <property type="entry name" value="EGF_CA"/>
    <property type="match status" value="2"/>
</dbReference>
<feature type="domain" description="Ig-like" evidence="17">
    <location>
        <begin position="775"/>
        <end position="869"/>
    </location>
</feature>
<dbReference type="STRING" id="1611254.A0A2G5SL97"/>
<keyword evidence="19" id="KW-1185">Reference proteome</keyword>
<feature type="domain" description="Ig-like" evidence="17">
    <location>
        <begin position="1676"/>
        <end position="1761"/>
    </location>
</feature>
<evidence type="ECO:0000256" key="8">
    <source>
        <dbReference type="ARBA" id="ARBA00022989"/>
    </source>
</evidence>
<dbReference type="SMART" id="SM00181">
    <property type="entry name" value="EGF"/>
    <property type="match status" value="2"/>
</dbReference>
<evidence type="ECO:0000256" key="9">
    <source>
        <dbReference type="ARBA" id="ARBA00023136"/>
    </source>
</evidence>
<dbReference type="FunFam" id="2.60.40.10:FF:000005">
    <property type="entry name" value="Neuronal cell adhesion molecule"/>
    <property type="match status" value="1"/>
</dbReference>
<dbReference type="FunFam" id="2.60.40.10:FF:002243">
    <property type="entry name" value="High Incidence of Males (Increased X chromosome loss)"/>
    <property type="match status" value="1"/>
</dbReference>
<keyword evidence="13" id="KW-0393">Immunoglobulin domain</keyword>
<evidence type="ECO:0000313" key="19">
    <source>
        <dbReference type="Proteomes" id="UP000230233"/>
    </source>
</evidence>
<reference evidence="19" key="1">
    <citation type="submission" date="2017-10" db="EMBL/GenBank/DDBJ databases">
        <title>Rapid genome shrinkage in a self-fertile nematode reveals novel sperm competition proteins.</title>
        <authorList>
            <person name="Yin D."/>
            <person name="Schwarz E.M."/>
            <person name="Thomas C.G."/>
            <person name="Felde R.L."/>
            <person name="Korf I.F."/>
            <person name="Cutter A.D."/>
            <person name="Schartner C.M."/>
            <person name="Ralston E.J."/>
            <person name="Meyer B.J."/>
            <person name="Haag E.S."/>
        </authorList>
    </citation>
    <scope>NUCLEOTIDE SEQUENCE [LARGE SCALE GENOMIC DNA]</scope>
    <source>
        <strain evidence="19">JU1422</strain>
    </source>
</reference>
<dbReference type="InterPro" id="IPR000152">
    <property type="entry name" value="EGF-type_Asp/Asn_hydroxyl_site"/>
</dbReference>
<accession>A0A2G5SL97</accession>
<feature type="domain" description="Ig-like" evidence="17">
    <location>
        <begin position="1584"/>
        <end position="1671"/>
    </location>
</feature>
<dbReference type="FunFam" id="2.60.40.10:FF:002684">
    <property type="entry name" value="High Incidence of Males (Increased X chromosome loss)"/>
    <property type="match status" value="1"/>
</dbReference>
<feature type="region of interest" description="Disordered" evidence="15">
    <location>
        <begin position="2113"/>
        <end position="2160"/>
    </location>
</feature>
<dbReference type="Proteomes" id="UP000230233">
    <property type="component" value="Chromosome X"/>
</dbReference>
<dbReference type="Pfam" id="PF07645">
    <property type="entry name" value="EGF_CA"/>
    <property type="match status" value="2"/>
</dbReference>
<keyword evidence="12" id="KW-0325">Glycoprotein</keyword>
<evidence type="ECO:0000256" key="6">
    <source>
        <dbReference type="ARBA" id="ARBA00022692"/>
    </source>
</evidence>
<dbReference type="InterPro" id="IPR000742">
    <property type="entry name" value="EGF"/>
</dbReference>
<dbReference type="OrthoDB" id="5985519at2759"/>
<keyword evidence="8" id="KW-1133">Transmembrane helix</keyword>
<feature type="domain" description="Ig-like" evidence="17">
    <location>
        <begin position="1926"/>
        <end position="2012"/>
    </location>
</feature>
<dbReference type="GO" id="GO:0070593">
    <property type="term" value="P:dendrite self-avoidance"/>
    <property type="evidence" value="ECO:0007669"/>
    <property type="project" value="TreeGrafter"/>
</dbReference>
<dbReference type="GO" id="GO:0007156">
    <property type="term" value="P:homophilic cell adhesion via plasma membrane adhesion molecules"/>
    <property type="evidence" value="ECO:0007669"/>
    <property type="project" value="TreeGrafter"/>
</dbReference>
<evidence type="ECO:0000256" key="15">
    <source>
        <dbReference type="SAM" id="MobiDB-lite"/>
    </source>
</evidence>
<comment type="subcellular location">
    <subcellularLocation>
        <location evidence="1">Cell membrane</location>
    </subcellularLocation>
    <subcellularLocation>
        <location evidence="2">Membrane</location>
        <topology evidence="2">Single-pass type I membrane protein</topology>
    </subcellularLocation>
</comment>
<dbReference type="FunFam" id="2.10.25.10:FF:000009">
    <property type="entry name" value="Low-density lipoprotein receptor isoform 1"/>
    <property type="match status" value="1"/>
</dbReference>
<evidence type="ECO:0000256" key="7">
    <source>
        <dbReference type="ARBA" id="ARBA00022737"/>
    </source>
</evidence>
<sequence>MFGPTADTMTEIQNENPKFQSEAAGRYTCIAENKAGRSEKDMIVEVQVPPKMKQASQTFDVEEGGTLTLECPIENPNGARAIYWSTDTVGKVDPKRSQISGDGTKLFIIQAADGDADRYTCRAHNEAGSDSSVFTVNLLKPPTIPGEAFSTTEIVSNTTMELNCQPTGKPDPEITWLLDGKPLLPGMANVRFEDNNKKLFIDYIKPSQEGRYTCRADNQLGRAEQDTYVEISEPPRVVMASDKMRVVEGRQTTIRCEVFGEPEPKVSWLKDGEPYTSDLLQHSTRLSYLHLREATLQDGGKYTCIGTNKAGEARTTTEVEILVAPTIEDEDRVIYGKEGKPVQIICKASGTPYPTITWKKNGKELDEHNSVLTISNATREADGKYSCMATNEAGSAVADFLLDVYTRPSFHPETTTFNIIEGHNAKIECKVDGHPKPTITWLKAGRSLNMDNVILSPRGDTLMILKSKRVDAGLYTCVAENTFGANEQDFKVNVFMKPYIEEAIDQTPKAVAGEKIDLKCPVLGNPTPEVYWKKGDDDIEIDGKHYELIGDVLRIKSVTEKDTGAYTCLAINDAGQLRTNYAVDVIGKPTFDRKGENIYEVIEDHDITMDCGVTSRPLPNIAWYRGDNPLYIQPHYTISEDGSQITINSARLSDGGKYTCRASNEAGSSDIEVILRILVPPRIDKSNIIGNPLAIVARNIYLECPVTGIPQPEVYWTKDGRDINATDSRIIYAQNNETFGIEKVQVTDAGRYTCTAVNRGGRIAHDFNLDVLSPPSFDLYRTQPTIKREGDTITLTCPIKTADDVADQVMDVSWTKDSVALDGVETDNVHISDDGRKLTIDKASLINAGMYTCIALNRAGEATLEFKVEILCTHLATVQCRELENNYIARHMPHVVTTKKPTSSSPQSDAAYREHMRKYEEYLKTYEQGLKRQRDESIRRQNEYWEMRIKKESAARILPTTTTTTPTSISTTTKFQFPWAYNPKFGHPTGASGVMKVKATVQHPTRRFRMKRVRPVTRCFLYDPIRHVYLPPPIIDTTRNEAQPQVAVNQPTILRCPVTGHPFPTIKWLKNGVEVTSDENIRIVEQGQTLQILLTDSAHAGKWSCVAENDAGVKELEMLLDVFTPPKVSVHSENPIKAVGETITLFCNATGNPPPQMKWLKGGAMIFDSPDGPRVSLKGARLDIPHLKKHDVGDYTCQAMNAAGTSEGSISVDVLVPPEINRDGIDMSPRLPASQILTLHCLAQGKPPPKIKWTLNGTELKASKEITIGTDASFIQINNVSLSDKGVYECHAENSAGSDSLMYNVDVVQAPVISNGGTEQVIEGELAVIECLVEGYPAPQVSWLRNGNRVETGVQGVRYMAEGRKLTIIEARSLDSGIYLCSATNEAGSAQQAYTLEVLVFPKIVSVAPETLTPSSNAGFSMPCAVRGYPEPVISWTVNGKNIFNGTMGYRIDADGTLHVEKAEQRTMTFECTAKNDAGLDHLEYKVHTIIAPKIGSSGVRSLNGSEGEQTRIKCDIEADQSEITWTKNGAPLLPSNTIEFQEKKTFVVITSTRLSDQGEYSCTVANKAGNATQVTSLNVGVAPKILERPSTQVVHKGEQVTLWCEASGVPQPSISWYKDEQLLSNTGIDETATTKKKSVIFSSITPSQAGVYTCKAENWVGATEEDVDLIVMISPEVSPERMNVSTNPRQTVFLSCNATGIPEPVISWMRDSNIAIQNNEKYQILGTTLAIRNVLPDDDGFYYCIAKSDAGQKIATRKLIVNKPSDRPAPIWVECDEKGKPKKTEYMIDRGDTPDDNPQLLPWKDVEDSSLNGSIAYRCMPGPRSSRTVLLHAAPQFIVKPKNTTAAVGAVIELRCSAAGPPNPVITWAKDGKLIENDKTEIAYSHLKLELNSTSDSGEYSCLAQNSVGTSTVSAFVNVDNIVLPTPIPMNVKKNVAIITCYEKNQAYSRGVTWEYNGIPMPKNLAGIHFMNNGSLVILDTSSLKEGDLDLYTCKVRNRRRHSIPHMKSVYEEVPSVKTVDRVEVNNGDSTVIDCEVSSDPLTTHVVWTKNDQKMMDDEAIYVLPNNSLVLLDVEKYDEGVYKCVASNSIGKAFDDTKLTVYDGEITPLTGSEGSGIEIAEPSNVGVPTRRDTSIDDEEREKQLQMTTTTTTTAPEVHTTQPSRVMTIKSAPEFPTEDMYDGSANYPEFGPTTHDVLIERQSDLHSQHAVVDTPDCFGTIDENGDCVDGDGTHHRLKILSGENKCPEGYAINPRTNVCEDLDECQFHLPCDFECINTEGSYECRCPPGYELADDGCYDINECESVRCEEGRACFNQLGGYECIEDPCPANYTLVDDRYCEPLCENCTLTPIQVHMLAIPSGLPVSHIATLTAYDKSGKVLNDTTYSISDREGPMGRGRMSSGPFNIREVKAGHAQVWTNRILAAGDHRKVRVRAHSDHATNELHAPKETLFLILINVGQYPF</sequence>
<feature type="domain" description="Ig-like" evidence="17">
    <location>
        <begin position="325"/>
        <end position="398"/>
    </location>
</feature>
<dbReference type="PROSITE" id="PS00010">
    <property type="entry name" value="ASX_HYDROXYL"/>
    <property type="match status" value="1"/>
</dbReference>
<dbReference type="EMBL" id="PDUG01000006">
    <property type="protein sequence ID" value="PIC15895.1"/>
    <property type="molecule type" value="Genomic_DNA"/>
</dbReference>
<keyword evidence="4 14" id="KW-0245">EGF-like domain</keyword>
<evidence type="ECO:0000256" key="3">
    <source>
        <dbReference type="ARBA" id="ARBA00022475"/>
    </source>
</evidence>
<evidence type="ECO:0000256" key="10">
    <source>
        <dbReference type="ARBA" id="ARBA00023157"/>
    </source>
</evidence>
<dbReference type="PANTHER" id="PTHR10075">
    <property type="entry name" value="BASIGIN RELATED"/>
    <property type="match status" value="1"/>
</dbReference>
<comment type="caution">
    <text evidence="14">Lacks conserved residue(s) required for the propagation of feature annotation.</text>
</comment>
<keyword evidence="9" id="KW-0472">Membrane</keyword>
<feature type="domain" description="Ig-like" evidence="17">
    <location>
        <begin position="1032"/>
        <end position="1121"/>
    </location>
</feature>
<evidence type="ECO:0000256" key="2">
    <source>
        <dbReference type="ARBA" id="ARBA00004479"/>
    </source>
</evidence>
<evidence type="ECO:0000256" key="1">
    <source>
        <dbReference type="ARBA" id="ARBA00004236"/>
    </source>
</evidence>
<dbReference type="Gene3D" id="2.10.25.10">
    <property type="entry name" value="Laminin"/>
    <property type="match status" value="2"/>
</dbReference>
<dbReference type="InterPro" id="IPR001881">
    <property type="entry name" value="EGF-like_Ca-bd_dom"/>
</dbReference>
<keyword evidence="3" id="KW-1003">Cell membrane</keyword>
<dbReference type="FunFam" id="2.60.40.10:FF:002467">
    <property type="entry name" value="High Incidence of Males (Increased X chromosome loss)"/>
    <property type="match status" value="1"/>
</dbReference>
<feature type="domain" description="Ig-like" evidence="17">
    <location>
        <begin position="408"/>
        <end position="493"/>
    </location>
</feature>
<dbReference type="GO" id="GO:0007411">
    <property type="term" value="P:axon guidance"/>
    <property type="evidence" value="ECO:0007669"/>
    <property type="project" value="TreeGrafter"/>
</dbReference>
<dbReference type="Pfam" id="PF13927">
    <property type="entry name" value="Ig_3"/>
    <property type="match status" value="2"/>
</dbReference>
<evidence type="ECO:0000256" key="13">
    <source>
        <dbReference type="ARBA" id="ARBA00023319"/>
    </source>
</evidence>
<feature type="domain" description="Ig-like" evidence="17">
    <location>
        <begin position="2016"/>
        <end position="2101"/>
    </location>
</feature>
<gene>
    <name evidence="18" type="primary">Cnig_chr_X.g22700</name>
    <name evidence="18" type="ORF">B9Z55_022700</name>
</gene>
<feature type="domain" description="Ig-like" evidence="17">
    <location>
        <begin position="1402"/>
        <end position="1488"/>
    </location>
</feature>
<dbReference type="FunFam" id="2.60.40.10:FF:000130">
    <property type="entry name" value="Hemicentin 1"/>
    <property type="match status" value="1"/>
</dbReference>